<dbReference type="OrthoDB" id="617191at2759"/>
<organism evidence="3 4">
    <name type="scientific">Castanea mollissima</name>
    <name type="common">Chinese chestnut</name>
    <dbReference type="NCBI Taxonomy" id="60419"/>
    <lineage>
        <taxon>Eukaryota</taxon>
        <taxon>Viridiplantae</taxon>
        <taxon>Streptophyta</taxon>
        <taxon>Embryophyta</taxon>
        <taxon>Tracheophyta</taxon>
        <taxon>Spermatophyta</taxon>
        <taxon>Magnoliopsida</taxon>
        <taxon>eudicotyledons</taxon>
        <taxon>Gunneridae</taxon>
        <taxon>Pentapetalae</taxon>
        <taxon>rosids</taxon>
        <taxon>fabids</taxon>
        <taxon>Fagales</taxon>
        <taxon>Fagaceae</taxon>
        <taxon>Castanea</taxon>
    </lineage>
</organism>
<keyword evidence="4" id="KW-1185">Reference proteome</keyword>
<dbReference type="EMBL" id="JRKL02001673">
    <property type="protein sequence ID" value="KAF3962702.1"/>
    <property type="molecule type" value="Genomic_DNA"/>
</dbReference>
<evidence type="ECO:0000256" key="2">
    <source>
        <dbReference type="SAM" id="Phobius"/>
    </source>
</evidence>
<dbReference type="AlphaFoldDB" id="A0A8J4REM3"/>
<feature type="region of interest" description="Disordered" evidence="1">
    <location>
        <begin position="634"/>
        <end position="689"/>
    </location>
</feature>
<feature type="region of interest" description="Disordered" evidence="1">
    <location>
        <begin position="734"/>
        <end position="765"/>
    </location>
</feature>
<gene>
    <name evidence="3" type="ORF">CMV_012822</name>
</gene>
<keyword evidence="2" id="KW-0812">Transmembrane</keyword>
<name>A0A8J4REM3_9ROSI</name>
<accession>A0A8J4REM3</accession>
<proteinExistence type="predicted"/>
<protein>
    <submittedName>
        <fullName evidence="3">Uncharacterized protein</fullName>
    </submittedName>
</protein>
<evidence type="ECO:0000256" key="1">
    <source>
        <dbReference type="SAM" id="MobiDB-lite"/>
    </source>
</evidence>
<evidence type="ECO:0000313" key="3">
    <source>
        <dbReference type="EMBL" id="KAF3962702.1"/>
    </source>
</evidence>
<reference evidence="3" key="1">
    <citation type="submission" date="2020-03" db="EMBL/GenBank/DDBJ databases">
        <title>Castanea mollissima Vanexum genome sequencing.</title>
        <authorList>
            <person name="Staton M."/>
        </authorList>
    </citation>
    <scope>NUCLEOTIDE SEQUENCE</scope>
    <source>
        <tissue evidence="3">Leaf</tissue>
    </source>
</reference>
<feature type="transmembrane region" description="Helical" evidence="2">
    <location>
        <begin position="478"/>
        <end position="499"/>
    </location>
</feature>
<feature type="compositionally biased region" description="Low complexity" evidence="1">
    <location>
        <begin position="668"/>
        <end position="683"/>
    </location>
</feature>
<comment type="caution">
    <text evidence="3">The sequence shown here is derived from an EMBL/GenBank/DDBJ whole genome shotgun (WGS) entry which is preliminary data.</text>
</comment>
<feature type="compositionally biased region" description="Low complexity" evidence="1">
    <location>
        <begin position="746"/>
        <end position="763"/>
    </location>
</feature>
<dbReference type="PANTHER" id="PTHR34677:SF1">
    <property type="entry name" value="TRANSMEMBRANE PROTEIN"/>
    <property type="match status" value="1"/>
</dbReference>
<dbReference type="Proteomes" id="UP000737018">
    <property type="component" value="Unassembled WGS sequence"/>
</dbReference>
<feature type="transmembrane region" description="Helical" evidence="2">
    <location>
        <begin position="511"/>
        <end position="533"/>
    </location>
</feature>
<keyword evidence="2" id="KW-1133">Transmembrane helix</keyword>
<sequence>MSRTSIKVYSEMGLLNLPLVVLLCCVFCLLSSIALCEDSVVTVKFLKAPHAFSHLNSATFFFEVLVGGNVACTNSNITCKLDDGIASNCEGRTDLYAGLQDGNHTFEVCTNGSQGVGCGSYKWTTDTVPPTAYITTSTPFTNALNVSINISFSEPCTGPTGGGSFVCSSVNDCNIDEVCLSTLLLTSLKGYFNLMVKLDWCERLITGTLLPLAVSKQHPGHRRFEYKAATCISGMAIVTVNINSTIICISGTPVSQVEPITFIYGCFLLIHINVTFRYSEAYCNVEYTTLRISEACYHVPKISSVVSVLATASFVVTSIAAGLLTVSIASLSSIGTFSTPFSSFSNPASNLFRSACHIQVFALSRWLAVRLPVNYYEFARGLQWSIPYFSLPWETGHIQPVVVGSSPPTNSDSYRSKIHDSGIFLGVQPKQENLSRVASVYKARLRPNPKEYISYFQNNSKLDAEYILDGWEDFSRTMFWLAIIGGSLILLHALLLAILKFRKQKQRGYGLLTFPRFEIFLFLSTGITFAKLLQYNEDLQVGRIFNNPRNRGQWTWKIEWNFDCLTILEPLFEDIRGPMLSQKIYGESIDTHGDGIIASNEEIEELCPKDEERSDTAATLINSLTFSTSLHTHGDDGIISSNDETEDLCPKDEEVSGDNVARTHDSAPRSSVRSTSSSNKSSRIPLKRSNTTETLVDSLTSSIIFHTHGDNGIIASDDETEDLFQKAEEVSRDNVVRTSGTRLDSAPRSSMRSTSHSTRPSHIPSKRLDTITSLIDSLTSDTSFHTHGDDGIIASNNKTEDLCPKAKEVSGDNVVRTLGTRLNLAPQNLVRSTSGSTRLSHIPSKRSDTAATLIDSLMSNTSFHTHGDDGIIASNDKIEDLCPKA</sequence>
<keyword evidence="2" id="KW-0472">Membrane</keyword>
<evidence type="ECO:0000313" key="4">
    <source>
        <dbReference type="Proteomes" id="UP000737018"/>
    </source>
</evidence>
<dbReference type="PANTHER" id="PTHR34677">
    <property type="match status" value="1"/>
</dbReference>